<keyword evidence="3" id="KW-1185">Reference proteome</keyword>
<dbReference type="EMBL" id="JANBPK010000845">
    <property type="protein sequence ID" value="KAJ2930331.1"/>
    <property type="molecule type" value="Genomic_DNA"/>
</dbReference>
<evidence type="ECO:0000313" key="3">
    <source>
        <dbReference type="Proteomes" id="UP001140091"/>
    </source>
</evidence>
<proteinExistence type="predicted"/>
<evidence type="ECO:0000256" key="1">
    <source>
        <dbReference type="SAM" id="MobiDB-lite"/>
    </source>
</evidence>
<reference evidence="2" key="1">
    <citation type="submission" date="2022-06" db="EMBL/GenBank/DDBJ databases">
        <title>Genome Sequence of Candolleomyces eurysporus.</title>
        <authorList>
            <person name="Buettner E."/>
        </authorList>
    </citation>
    <scope>NUCLEOTIDE SEQUENCE</scope>
    <source>
        <strain evidence="2">VTCC 930004</strain>
    </source>
</reference>
<accession>A0A9W8J8G7</accession>
<organism evidence="2 3">
    <name type="scientific">Candolleomyces eurysporus</name>
    <dbReference type="NCBI Taxonomy" id="2828524"/>
    <lineage>
        <taxon>Eukaryota</taxon>
        <taxon>Fungi</taxon>
        <taxon>Dikarya</taxon>
        <taxon>Basidiomycota</taxon>
        <taxon>Agaricomycotina</taxon>
        <taxon>Agaricomycetes</taxon>
        <taxon>Agaricomycetidae</taxon>
        <taxon>Agaricales</taxon>
        <taxon>Agaricineae</taxon>
        <taxon>Psathyrellaceae</taxon>
        <taxon>Candolleomyces</taxon>
    </lineage>
</organism>
<dbReference type="OrthoDB" id="3246731at2759"/>
<protein>
    <submittedName>
        <fullName evidence="2">Uncharacterized protein</fullName>
    </submittedName>
</protein>
<gene>
    <name evidence="2" type="ORF">H1R20_g6738</name>
</gene>
<feature type="region of interest" description="Disordered" evidence="1">
    <location>
        <begin position="164"/>
        <end position="227"/>
    </location>
</feature>
<name>A0A9W8J8G7_9AGAR</name>
<feature type="compositionally biased region" description="Polar residues" evidence="1">
    <location>
        <begin position="182"/>
        <end position="196"/>
    </location>
</feature>
<evidence type="ECO:0000313" key="2">
    <source>
        <dbReference type="EMBL" id="KAJ2930331.1"/>
    </source>
</evidence>
<dbReference type="Proteomes" id="UP001140091">
    <property type="component" value="Unassembled WGS sequence"/>
</dbReference>
<dbReference type="AlphaFoldDB" id="A0A9W8J8G7"/>
<comment type="caution">
    <text evidence="2">The sequence shown here is derived from an EMBL/GenBank/DDBJ whole genome shotgun (WGS) entry which is preliminary data.</text>
</comment>
<feature type="non-terminal residue" evidence="2">
    <location>
        <position position="227"/>
    </location>
</feature>
<sequence length="227" mass="25734">MRSLFCVTHPDWDTTISEIVEKGGKVGKAWIENKKRSGFAFSAMCWEKSFIPLEIWKAGDANTNIVESVHSNINLEGVRCTLLGGIMKAEIYDWNKMEALKNKEKSGIRLSYQQQHPFENAERMLKCKFAVHHQQIMAADMKIVAAEDKILKAEEEVRKRQKKLDNLLAQPQSSHLTRDSAKFSQKVNTSRKSPSTAKRKLQENIRRAQSLSPGSGKVKVGSHQSHT</sequence>